<evidence type="ECO:0008006" key="4">
    <source>
        <dbReference type="Google" id="ProtNLM"/>
    </source>
</evidence>
<dbReference type="AlphaFoldDB" id="A0AA37NSG9"/>
<gene>
    <name evidence="2" type="ORF">CE91St16_30350</name>
</gene>
<keyword evidence="1" id="KW-0732">Signal</keyword>
<dbReference type="EMBL" id="BQOL01000002">
    <property type="protein sequence ID" value="GKI20127.1"/>
    <property type="molecule type" value="Genomic_DNA"/>
</dbReference>
<name>A0AA37NSG9_9BACT</name>
<evidence type="ECO:0000256" key="1">
    <source>
        <dbReference type="SAM" id="SignalP"/>
    </source>
</evidence>
<proteinExistence type="predicted"/>
<evidence type="ECO:0000313" key="3">
    <source>
        <dbReference type="Proteomes" id="UP001055105"/>
    </source>
</evidence>
<dbReference type="Proteomes" id="UP001055105">
    <property type="component" value="Unassembled WGS sequence"/>
</dbReference>
<accession>A0AA37NSG9</accession>
<feature type="chain" id="PRO_5041456661" description="Cyclophilin-like domain-containing protein" evidence="1">
    <location>
        <begin position="20"/>
        <end position="180"/>
    </location>
</feature>
<reference evidence="2" key="1">
    <citation type="submission" date="2022-01" db="EMBL/GenBank/DDBJ databases">
        <title>Novel bile acid biosynthetic pathways are enriched in the microbiome of centenarians.</title>
        <authorList>
            <person name="Sato Y."/>
            <person name="Atarashi K."/>
            <person name="Plichta R.D."/>
            <person name="Arai Y."/>
            <person name="Sasajima S."/>
            <person name="Kearney M.S."/>
            <person name="Suda W."/>
            <person name="Takeshita K."/>
            <person name="Sasaki T."/>
            <person name="Okamoto S."/>
            <person name="Skelly N.A."/>
            <person name="Okamura Y."/>
            <person name="Vlamakis H."/>
            <person name="Li Y."/>
            <person name="Tanoue T."/>
            <person name="Takei H."/>
            <person name="Nittono H."/>
            <person name="Narushima S."/>
            <person name="Irie J."/>
            <person name="Itoh H."/>
            <person name="Moriya K."/>
            <person name="Sugiura Y."/>
            <person name="Suematsu M."/>
            <person name="Moritoki N."/>
            <person name="Shibata S."/>
            <person name="Littman R.D."/>
            <person name="Fischbach A.M."/>
            <person name="Uwamino Y."/>
            <person name="Inoue T."/>
            <person name="Honda A."/>
            <person name="Hattori M."/>
            <person name="Murai T."/>
            <person name="Xavier J.R."/>
            <person name="Hirose N."/>
            <person name="Honda K."/>
        </authorList>
    </citation>
    <scope>NUCLEOTIDE SEQUENCE</scope>
    <source>
        <strain evidence="2">CE91-St16</strain>
    </source>
</reference>
<organism evidence="2 3">
    <name type="scientific">Alistipes finegoldii</name>
    <dbReference type="NCBI Taxonomy" id="214856"/>
    <lineage>
        <taxon>Bacteria</taxon>
        <taxon>Pseudomonadati</taxon>
        <taxon>Bacteroidota</taxon>
        <taxon>Bacteroidia</taxon>
        <taxon>Bacteroidales</taxon>
        <taxon>Rikenellaceae</taxon>
        <taxon>Alistipes</taxon>
    </lineage>
</organism>
<comment type="caution">
    <text evidence="2">The sequence shown here is derived from an EMBL/GenBank/DDBJ whole genome shotgun (WGS) entry which is preliminary data.</text>
</comment>
<protein>
    <recommendedName>
        <fullName evidence="4">Cyclophilin-like domain-containing protein</fullName>
    </recommendedName>
</protein>
<dbReference type="RefSeq" id="WP_244076975.1">
    <property type="nucleotide sequence ID" value="NZ_AP025581.1"/>
</dbReference>
<evidence type="ECO:0000313" key="2">
    <source>
        <dbReference type="EMBL" id="GKI20127.1"/>
    </source>
</evidence>
<feature type="signal peptide" evidence="1">
    <location>
        <begin position="1"/>
        <end position="19"/>
    </location>
</feature>
<sequence length="180" mass="18932">MKRLLTTFAFALAALCISACDSRRQPLFTANPLGAGPVLLTVSAARIPASHPGLYDAFTTDRTPEGETVLRFTLAGEPVMEARAYGDEIESIEIFGPGVGSTDGIAPGTDVKHLFENGGISQTDNDGRLVITLNGMTYRVSGLGEEGREKLGKAHASGVTPRISAQDFNPGAKVTSILIN</sequence>